<keyword evidence="2" id="KW-0732">Signal</keyword>
<feature type="transmembrane region" description="Helical" evidence="1">
    <location>
        <begin position="165"/>
        <end position="183"/>
    </location>
</feature>
<evidence type="ECO:0000256" key="1">
    <source>
        <dbReference type="SAM" id="Phobius"/>
    </source>
</evidence>
<evidence type="ECO:0000313" key="3">
    <source>
        <dbReference type="EMBL" id="CAG9334592.1"/>
    </source>
</evidence>
<comment type="caution">
    <text evidence="3">The sequence shown here is derived from an EMBL/GenBank/DDBJ whole genome shotgun (WGS) entry which is preliminary data.</text>
</comment>
<keyword evidence="1" id="KW-1133">Transmembrane helix</keyword>
<keyword evidence="4" id="KW-1185">Reference proteome</keyword>
<name>A0AAU9KCJ0_9CILI</name>
<sequence length="207" mass="24020">MKPFISTFLIFVLFPNLAISASAQDKYNNCVRSCTIKWSMRPHSGTEYHIDKCSYDECEHFIQPSLLPNDAEAQKTSYVINEKETSEPLSLLNLIRFSNEDSKGKKFIEEIKNPEPVKNNYKPASCLPNSQNMRSLKFNHEHSGHELENSKLKQELELFTLNAHLLIQVSTIVLLVYLVYRFFFKKRNLIKKQAFISKGSSYTYLQV</sequence>
<protein>
    <submittedName>
        <fullName evidence="3">Uncharacterized protein</fullName>
    </submittedName>
</protein>
<organism evidence="3 4">
    <name type="scientific">Blepharisma stoltei</name>
    <dbReference type="NCBI Taxonomy" id="1481888"/>
    <lineage>
        <taxon>Eukaryota</taxon>
        <taxon>Sar</taxon>
        <taxon>Alveolata</taxon>
        <taxon>Ciliophora</taxon>
        <taxon>Postciliodesmatophora</taxon>
        <taxon>Heterotrichea</taxon>
        <taxon>Heterotrichida</taxon>
        <taxon>Blepharismidae</taxon>
        <taxon>Blepharisma</taxon>
    </lineage>
</organism>
<keyword evidence="1" id="KW-0472">Membrane</keyword>
<reference evidence="3" key="1">
    <citation type="submission" date="2021-09" db="EMBL/GenBank/DDBJ databases">
        <authorList>
            <consortium name="AG Swart"/>
            <person name="Singh M."/>
            <person name="Singh A."/>
            <person name="Seah K."/>
            <person name="Emmerich C."/>
        </authorList>
    </citation>
    <scope>NUCLEOTIDE SEQUENCE</scope>
    <source>
        <strain evidence="3">ATCC30299</strain>
    </source>
</reference>
<evidence type="ECO:0000256" key="2">
    <source>
        <dbReference type="SAM" id="SignalP"/>
    </source>
</evidence>
<keyword evidence="1" id="KW-0812">Transmembrane</keyword>
<dbReference type="EMBL" id="CAJZBQ010000058">
    <property type="protein sequence ID" value="CAG9334592.1"/>
    <property type="molecule type" value="Genomic_DNA"/>
</dbReference>
<accession>A0AAU9KCJ0</accession>
<dbReference type="Proteomes" id="UP001162131">
    <property type="component" value="Unassembled WGS sequence"/>
</dbReference>
<proteinExistence type="predicted"/>
<evidence type="ECO:0000313" key="4">
    <source>
        <dbReference type="Proteomes" id="UP001162131"/>
    </source>
</evidence>
<gene>
    <name evidence="3" type="ORF">BSTOLATCC_MIC61204</name>
</gene>
<feature type="signal peptide" evidence="2">
    <location>
        <begin position="1"/>
        <end position="23"/>
    </location>
</feature>
<feature type="chain" id="PRO_5043684159" evidence="2">
    <location>
        <begin position="24"/>
        <end position="207"/>
    </location>
</feature>
<dbReference type="AlphaFoldDB" id="A0AAU9KCJ0"/>